<gene>
    <name evidence="3" type="ORF">ACFO5R_05470</name>
</gene>
<keyword evidence="3" id="KW-0378">Hydrolase</keyword>
<evidence type="ECO:0000313" key="4">
    <source>
        <dbReference type="Proteomes" id="UP001595898"/>
    </source>
</evidence>
<accession>A0ABD5PLT6</accession>
<dbReference type="Pfam" id="PF00144">
    <property type="entry name" value="Beta-lactamase"/>
    <property type="match status" value="1"/>
</dbReference>
<dbReference type="AlphaFoldDB" id="A0ABD5PLT6"/>
<feature type="domain" description="Beta-lactamase-related" evidence="2">
    <location>
        <begin position="42"/>
        <end position="371"/>
    </location>
</feature>
<dbReference type="GO" id="GO:0016787">
    <property type="term" value="F:hydrolase activity"/>
    <property type="evidence" value="ECO:0007669"/>
    <property type="project" value="UniProtKB-KW"/>
</dbReference>
<keyword evidence="1" id="KW-1133">Transmembrane helix</keyword>
<evidence type="ECO:0000313" key="3">
    <source>
        <dbReference type="EMBL" id="MFC4541372.1"/>
    </source>
</evidence>
<keyword evidence="1" id="KW-0812">Transmembrane</keyword>
<dbReference type="InterPro" id="IPR001466">
    <property type="entry name" value="Beta-lactam-related"/>
</dbReference>
<sequence length="502" mass="53815">MSPNGTRRRYLAAIGAGLTGPLAGCLDFGGGDATADSLPAHFDDRVPELLEHYDVPGACIALVQDGEVTWIGAYGEADREEGRPTTTETVFRAASITKSVTAWGVLNLVERGEIELDDPIERHVTRWELPEAEFDTEAVTVRRLLSHTSGLQMGLPDEEQLYAPGEERPAPEEVLDGEGLESAARFEQPPGTEFSYSNAGFVLLELLIEEVSGREYETYMQEEILEPLGMDDATFTWDEEVASTIATGYMLDGDRGPVFVDPVKAPGGLYATADDLARFVAAATTGPEGESQGRGVIAPESVAEIHTPAVETSGLYALVADAYGLGHFVETLPDGQRAVWHGGQHTGWLSHYHCVPETGDGIVVLTNSERAQRFLSDVVGAWAEARGLSSVAMSRTYSRFATGARVMVGVAGLASAGLVWRLGRGLRSGDRRFEPFARTSVRSRAALGGVAVLLLGLWWGLARDILVPLLPVLTGWLTVALSALALLAVLTVLFPHTGGDEQ</sequence>
<keyword evidence="1" id="KW-0472">Membrane</keyword>
<evidence type="ECO:0000256" key="1">
    <source>
        <dbReference type="SAM" id="Phobius"/>
    </source>
</evidence>
<comment type="caution">
    <text evidence="3">The sequence shown here is derived from an EMBL/GenBank/DDBJ whole genome shotgun (WGS) entry which is preliminary data.</text>
</comment>
<name>A0ABD5PLT6_9EURY</name>
<dbReference type="InterPro" id="IPR006311">
    <property type="entry name" value="TAT_signal"/>
</dbReference>
<dbReference type="SUPFAM" id="SSF56601">
    <property type="entry name" value="beta-lactamase/transpeptidase-like"/>
    <property type="match status" value="1"/>
</dbReference>
<dbReference type="EMBL" id="JBHSFA010000002">
    <property type="protein sequence ID" value="MFC4541372.1"/>
    <property type="molecule type" value="Genomic_DNA"/>
</dbReference>
<reference evidence="3 4" key="1">
    <citation type="journal article" date="2019" name="Int. J. Syst. Evol. Microbiol.">
        <title>The Global Catalogue of Microorganisms (GCM) 10K type strain sequencing project: providing services to taxonomists for standard genome sequencing and annotation.</title>
        <authorList>
            <consortium name="The Broad Institute Genomics Platform"/>
            <consortium name="The Broad Institute Genome Sequencing Center for Infectious Disease"/>
            <person name="Wu L."/>
            <person name="Ma J."/>
        </authorList>
    </citation>
    <scope>NUCLEOTIDE SEQUENCE [LARGE SCALE GENOMIC DNA]</scope>
    <source>
        <strain evidence="3 4">WLHS5</strain>
    </source>
</reference>
<protein>
    <submittedName>
        <fullName evidence="3">Serine hydrolase domain-containing protein</fullName>
        <ecNumber evidence="3">3.-.-.-</ecNumber>
    </submittedName>
</protein>
<dbReference type="RefSeq" id="WP_250139502.1">
    <property type="nucleotide sequence ID" value="NZ_JALIQP010000001.1"/>
</dbReference>
<dbReference type="EC" id="3.-.-.-" evidence="3"/>
<dbReference type="PANTHER" id="PTHR46825">
    <property type="entry name" value="D-ALANYL-D-ALANINE-CARBOXYPEPTIDASE/ENDOPEPTIDASE AMPH"/>
    <property type="match status" value="1"/>
</dbReference>
<dbReference type="PANTHER" id="PTHR46825:SF12">
    <property type="entry name" value="PENICILLIN-BINDING PROTEIN 4"/>
    <property type="match status" value="1"/>
</dbReference>
<feature type="transmembrane region" description="Helical" evidence="1">
    <location>
        <begin position="444"/>
        <end position="461"/>
    </location>
</feature>
<evidence type="ECO:0000259" key="2">
    <source>
        <dbReference type="Pfam" id="PF00144"/>
    </source>
</evidence>
<dbReference type="Gene3D" id="3.40.710.10">
    <property type="entry name" value="DD-peptidase/beta-lactamase superfamily"/>
    <property type="match status" value="1"/>
</dbReference>
<dbReference type="PROSITE" id="PS51318">
    <property type="entry name" value="TAT"/>
    <property type="match status" value="1"/>
</dbReference>
<dbReference type="InterPro" id="IPR012338">
    <property type="entry name" value="Beta-lactam/transpept-like"/>
</dbReference>
<proteinExistence type="predicted"/>
<dbReference type="Proteomes" id="UP001595898">
    <property type="component" value="Unassembled WGS sequence"/>
</dbReference>
<organism evidence="3 4">
    <name type="scientific">Halosolutus amylolyticus</name>
    <dbReference type="NCBI Taxonomy" id="2932267"/>
    <lineage>
        <taxon>Archaea</taxon>
        <taxon>Methanobacteriati</taxon>
        <taxon>Methanobacteriota</taxon>
        <taxon>Stenosarchaea group</taxon>
        <taxon>Halobacteria</taxon>
        <taxon>Halobacteriales</taxon>
        <taxon>Natrialbaceae</taxon>
        <taxon>Halosolutus</taxon>
    </lineage>
</organism>
<feature type="transmembrane region" description="Helical" evidence="1">
    <location>
        <begin position="403"/>
        <end position="423"/>
    </location>
</feature>
<keyword evidence="4" id="KW-1185">Reference proteome</keyword>
<dbReference type="InterPro" id="IPR050491">
    <property type="entry name" value="AmpC-like"/>
</dbReference>
<feature type="transmembrane region" description="Helical" evidence="1">
    <location>
        <begin position="473"/>
        <end position="494"/>
    </location>
</feature>